<organism evidence="2 3">
    <name type="scientific">Neptuniibacter caesariensis</name>
    <dbReference type="NCBI Taxonomy" id="207954"/>
    <lineage>
        <taxon>Bacteria</taxon>
        <taxon>Pseudomonadati</taxon>
        <taxon>Pseudomonadota</taxon>
        <taxon>Gammaproteobacteria</taxon>
        <taxon>Oceanospirillales</taxon>
        <taxon>Oceanospirillaceae</taxon>
        <taxon>Neptuniibacter</taxon>
    </lineage>
</organism>
<name>A0A7U8C7E8_NEPCE</name>
<proteinExistence type="predicted"/>
<dbReference type="AlphaFoldDB" id="A0A7U8C7E8"/>
<sequence length="851" mass="91230">MKSCTFPLATLSVFALSITFTEHSLASSDKWDPWLESGVSIGTDNSSRGEAALLLPIYQTDSGLLFTELRGKLFDAGSKEGNLALGYRKMINNRWAIGMWVGRDIRTSEYGNRFHQEAWGLEALHPNWDFRINAYNALSSAQAYPQPVEAELIGNQLFITSAAEVPLSGYDFELGHRFSVLSDQDIWLYAGAFSFDDELVSTPVEGPKLRAEWRWNNILNDIPGSSLTAEAGYSHDKVRDDKWEAGLKLTIPLGGKAKRSIPLSALEKRLLSAVERDTDIVAAPSGTESVKDKATEVALNSVEFTDDDTSFQQAITNTQNSLIILDGSKGPITGGQITGAHQTILGGSGSVALRGSRSGGFGYYNAPGSRPQIQHTGNTPIFQVDNGNHFIALDLTGAGKASGLTFNQGFSDRNNADQTAGTIITSPQALAFSNLSIADTGGAGIYLGGASTLKLRADQIAFNRIGGNGIDFTGNGGLRNVDNIIFDSSFSNITMDEITGAGFDFSGNLKGFKRGDLKLKFDDIDLANIGTTGIRMSGSLDNFFNGSALAYVSFKNITINNTGDQGMDIGILDEFDNGSSDATVIFDGIRISNTGSDGIDLRGSFDEFDNATSKLKLFMNNIQLSNIGTKGWGTGIDFGASTDEFINSSLDAEITLSNITIDQVADYGINYNLLQDFSSSKVKYSLALDNISIKNTGTVNNLAAAIDFSGSSDDYSNSDVEYRLALSNVQIENAQDAGIDFGFSFDDLSNNTGSTTLVMENISITGVTNGPGIDFNGSFDRYTNMANGVYTTDVLLRDISISNTSQAGISFNNAGDSSDTIRNITLENIRLNNTATPALDLTGMTGLNFSQ</sequence>
<dbReference type="EMBL" id="AAOW01000001">
    <property type="protein sequence ID" value="EAR62955.1"/>
    <property type="molecule type" value="Genomic_DNA"/>
</dbReference>
<keyword evidence="3" id="KW-1185">Reference proteome</keyword>
<dbReference type="SMART" id="SM00710">
    <property type="entry name" value="PbH1"/>
    <property type="match status" value="12"/>
</dbReference>
<dbReference type="InterPro" id="IPR006626">
    <property type="entry name" value="PbH1"/>
</dbReference>
<dbReference type="SUPFAM" id="SSF51126">
    <property type="entry name" value="Pectin lyase-like"/>
    <property type="match status" value="1"/>
</dbReference>
<reference evidence="2 3" key="1">
    <citation type="submission" date="2006-02" db="EMBL/GenBank/DDBJ databases">
        <authorList>
            <person name="Pinhassi J."/>
            <person name="Pedros-Alio C."/>
            <person name="Ferriera S."/>
            <person name="Johnson J."/>
            <person name="Kravitz S."/>
            <person name="Halpern A."/>
            <person name="Remington K."/>
            <person name="Beeson K."/>
            <person name="Tran B."/>
            <person name="Rogers Y.-H."/>
            <person name="Friedman R."/>
            <person name="Venter J.C."/>
        </authorList>
    </citation>
    <scope>NUCLEOTIDE SEQUENCE [LARGE SCALE GENOMIC DNA]</scope>
    <source>
        <strain evidence="2 3">MED92</strain>
    </source>
</reference>
<dbReference type="OrthoDB" id="8320584at2"/>
<evidence type="ECO:0000259" key="1">
    <source>
        <dbReference type="Pfam" id="PF11924"/>
    </source>
</evidence>
<gene>
    <name evidence="2" type="ORF">MED92_07546</name>
</gene>
<evidence type="ECO:0000313" key="3">
    <source>
        <dbReference type="Proteomes" id="UP000002171"/>
    </source>
</evidence>
<comment type="caution">
    <text evidence="2">The sequence shown here is derived from an EMBL/GenBank/DDBJ whole genome shotgun (WGS) entry which is preliminary data.</text>
</comment>
<dbReference type="InterPro" id="IPR011050">
    <property type="entry name" value="Pectin_lyase_fold/virulence"/>
</dbReference>
<dbReference type="RefSeq" id="WP_007021973.1">
    <property type="nucleotide sequence ID" value="NZ_CH724126.1"/>
</dbReference>
<dbReference type="Pfam" id="PF11924">
    <property type="entry name" value="IAT_beta"/>
    <property type="match status" value="1"/>
</dbReference>
<dbReference type="InterPro" id="IPR038177">
    <property type="entry name" value="IAT_beta_sf"/>
</dbReference>
<accession>A0A7U8C7E8</accession>
<evidence type="ECO:0000313" key="2">
    <source>
        <dbReference type="EMBL" id="EAR62955.1"/>
    </source>
</evidence>
<dbReference type="Gene3D" id="2.40.160.160">
    <property type="entry name" value="Inverse autotransporter, beta-domain"/>
    <property type="match status" value="1"/>
</dbReference>
<dbReference type="Proteomes" id="UP000002171">
    <property type="component" value="Unassembled WGS sequence"/>
</dbReference>
<feature type="domain" description="Inverse autotransporter beta-domain" evidence="1">
    <location>
        <begin position="47"/>
        <end position="177"/>
    </location>
</feature>
<dbReference type="InterPro" id="IPR024519">
    <property type="entry name" value="IAT_beta"/>
</dbReference>
<protein>
    <recommendedName>
        <fullName evidence="1">Inverse autotransporter beta-domain domain-containing protein</fullName>
    </recommendedName>
</protein>